<evidence type="ECO:0000313" key="2">
    <source>
        <dbReference type="Proteomes" id="UP000228934"/>
    </source>
</evidence>
<gene>
    <name evidence="1" type="ORF">AB205_0161150</name>
</gene>
<sequence length="94" mass="11135">MSILAMMKTGPMLLALHPPYSNPRKAVVVREKMYCCRHCWYPVQQLVFPLGKRMYWEVMKGKGILELQVHQMPVPRLACHHLPQYSLQQVRVWM</sequence>
<keyword evidence="2" id="KW-1185">Reference proteome</keyword>
<organism evidence="1 2">
    <name type="scientific">Aquarana catesbeiana</name>
    <name type="common">American bullfrog</name>
    <name type="synonym">Rana catesbeiana</name>
    <dbReference type="NCBI Taxonomy" id="8400"/>
    <lineage>
        <taxon>Eukaryota</taxon>
        <taxon>Metazoa</taxon>
        <taxon>Chordata</taxon>
        <taxon>Craniata</taxon>
        <taxon>Vertebrata</taxon>
        <taxon>Euteleostomi</taxon>
        <taxon>Amphibia</taxon>
        <taxon>Batrachia</taxon>
        <taxon>Anura</taxon>
        <taxon>Neobatrachia</taxon>
        <taxon>Ranoidea</taxon>
        <taxon>Ranidae</taxon>
        <taxon>Aquarana</taxon>
    </lineage>
</organism>
<accession>A0A2G9Q8M0</accession>
<protein>
    <submittedName>
        <fullName evidence="1">Uncharacterized protein</fullName>
    </submittedName>
</protein>
<evidence type="ECO:0000313" key="1">
    <source>
        <dbReference type="EMBL" id="PIO11969.1"/>
    </source>
</evidence>
<dbReference type="EMBL" id="KZ060670">
    <property type="protein sequence ID" value="PIO11969.1"/>
    <property type="molecule type" value="Genomic_DNA"/>
</dbReference>
<dbReference type="Proteomes" id="UP000228934">
    <property type="component" value="Unassembled WGS sequence"/>
</dbReference>
<reference evidence="2" key="1">
    <citation type="journal article" date="2017" name="Nat. Commun.">
        <title>The North American bullfrog draft genome provides insight into hormonal regulation of long noncoding RNA.</title>
        <authorList>
            <person name="Hammond S.A."/>
            <person name="Warren R.L."/>
            <person name="Vandervalk B.P."/>
            <person name="Kucuk E."/>
            <person name="Khan H."/>
            <person name="Gibb E.A."/>
            <person name="Pandoh P."/>
            <person name="Kirk H."/>
            <person name="Zhao Y."/>
            <person name="Jones M."/>
            <person name="Mungall A.J."/>
            <person name="Coope R."/>
            <person name="Pleasance S."/>
            <person name="Moore R.A."/>
            <person name="Holt R.A."/>
            <person name="Round J.M."/>
            <person name="Ohora S."/>
            <person name="Walle B.V."/>
            <person name="Veldhoen N."/>
            <person name="Helbing C.C."/>
            <person name="Birol I."/>
        </authorList>
    </citation>
    <scope>NUCLEOTIDE SEQUENCE [LARGE SCALE GENOMIC DNA]</scope>
</reference>
<dbReference type="AlphaFoldDB" id="A0A2G9Q8M0"/>
<name>A0A2G9Q8M0_AQUCT</name>
<proteinExistence type="predicted"/>